<comment type="caution">
    <text evidence="1">The sequence shown here is derived from an EMBL/GenBank/DDBJ whole genome shotgun (WGS) entry which is preliminary data.</text>
</comment>
<evidence type="ECO:0000313" key="2">
    <source>
        <dbReference type="Proteomes" id="UP000183529"/>
    </source>
</evidence>
<protein>
    <recommendedName>
        <fullName evidence="3">Fis family transcriptional regulator</fullName>
    </recommendedName>
</protein>
<proteinExistence type="predicted"/>
<dbReference type="Proteomes" id="UP000183529">
    <property type="component" value="Unassembled WGS sequence"/>
</dbReference>
<gene>
    <name evidence="1" type="ORF">SAMN05216550_113228</name>
</gene>
<dbReference type="RefSeq" id="WP_074985469.1">
    <property type="nucleotide sequence ID" value="NZ_CADFGN010000001.1"/>
</dbReference>
<organism evidence="1 2">
    <name type="scientific">Paraburkholderia tropica</name>
    <dbReference type="NCBI Taxonomy" id="92647"/>
    <lineage>
        <taxon>Bacteria</taxon>
        <taxon>Pseudomonadati</taxon>
        <taxon>Pseudomonadota</taxon>
        <taxon>Betaproteobacteria</taxon>
        <taxon>Burkholderiales</taxon>
        <taxon>Burkholderiaceae</taxon>
        <taxon>Paraburkholderia</taxon>
    </lineage>
</organism>
<dbReference type="EMBL" id="FNZM01000013">
    <property type="protein sequence ID" value="SEK02868.1"/>
    <property type="molecule type" value="Genomic_DNA"/>
</dbReference>
<evidence type="ECO:0000313" key="1">
    <source>
        <dbReference type="EMBL" id="SEK02868.1"/>
    </source>
</evidence>
<evidence type="ECO:0008006" key="3">
    <source>
        <dbReference type="Google" id="ProtNLM"/>
    </source>
</evidence>
<dbReference type="AlphaFoldDB" id="A0AAQ1JW16"/>
<dbReference type="GeneID" id="61305814"/>
<sequence length="161" mass="17996">MTALNRRRVPPRGSKQWLLPMPHESVRSLSLNAHLALEACREGRDNQRDKQRGNQAMLNELTRLTYLSYFLWQTGLGHANDDTYAGAEDALNAAVERAQLSGEWMIGSCEVAAIEALLKVYDQQLASVTARDYCGAIQRLNKLLETPRTVSPVIRHASHAV</sequence>
<reference evidence="1 2" key="1">
    <citation type="submission" date="2016-10" db="EMBL/GenBank/DDBJ databases">
        <authorList>
            <person name="Varghese N."/>
            <person name="Submissions S."/>
        </authorList>
    </citation>
    <scope>NUCLEOTIDE SEQUENCE [LARGE SCALE GENOMIC DNA]</scope>
    <source>
        <strain evidence="1 2">LMG 22274</strain>
    </source>
</reference>
<name>A0AAQ1JW16_9BURK</name>
<accession>A0AAQ1JW16</accession>